<evidence type="ECO:0000256" key="5">
    <source>
        <dbReference type="ARBA" id="ARBA00023157"/>
    </source>
</evidence>
<dbReference type="InterPro" id="IPR050097">
    <property type="entry name" value="Ferredoxin-NADP_redctase_2"/>
</dbReference>
<keyword evidence="4 7" id="KW-0560">Oxidoreductase</keyword>
<evidence type="ECO:0000313" key="11">
    <source>
        <dbReference type="Proteomes" id="UP001079657"/>
    </source>
</evidence>
<evidence type="ECO:0000256" key="1">
    <source>
        <dbReference type="ARBA" id="ARBA00009333"/>
    </source>
</evidence>
<keyword evidence="8" id="KW-0521">NADP</keyword>
<dbReference type="InterPro" id="IPR008255">
    <property type="entry name" value="Pyr_nucl-diS_OxRdtase_2_AS"/>
</dbReference>
<evidence type="ECO:0000256" key="2">
    <source>
        <dbReference type="ARBA" id="ARBA00022630"/>
    </source>
</evidence>
<dbReference type="InterPro" id="IPR005982">
    <property type="entry name" value="Thioredox_Rdtase"/>
</dbReference>
<evidence type="ECO:0000256" key="8">
    <source>
        <dbReference type="RuleBase" id="RU003881"/>
    </source>
</evidence>
<dbReference type="SUPFAM" id="SSF51905">
    <property type="entry name" value="FAD/NAD(P)-binding domain"/>
    <property type="match status" value="1"/>
</dbReference>
<dbReference type="EC" id="1.8.1.9" evidence="7"/>
<comment type="catalytic activity">
    <reaction evidence="7">
        <text>[thioredoxin]-dithiol + NADP(+) = [thioredoxin]-disulfide + NADPH + H(+)</text>
        <dbReference type="Rhea" id="RHEA:20345"/>
        <dbReference type="Rhea" id="RHEA-COMP:10698"/>
        <dbReference type="Rhea" id="RHEA-COMP:10700"/>
        <dbReference type="ChEBI" id="CHEBI:15378"/>
        <dbReference type="ChEBI" id="CHEBI:29950"/>
        <dbReference type="ChEBI" id="CHEBI:50058"/>
        <dbReference type="ChEBI" id="CHEBI:57783"/>
        <dbReference type="ChEBI" id="CHEBI:58349"/>
        <dbReference type="EC" id="1.8.1.9"/>
    </reaction>
</comment>
<reference evidence="10" key="1">
    <citation type="submission" date="2022-12" db="EMBL/GenBank/DDBJ databases">
        <authorList>
            <person name="Wang J."/>
        </authorList>
    </citation>
    <scope>NUCLEOTIDE SEQUENCE</scope>
    <source>
        <strain evidence="10">HY-42-06</strain>
    </source>
</reference>
<gene>
    <name evidence="10" type="primary">trxB</name>
    <name evidence="10" type="ORF">OXH55_03040</name>
</gene>
<keyword evidence="11" id="KW-1185">Reference proteome</keyword>
<dbReference type="PRINTS" id="PR00368">
    <property type="entry name" value="FADPNR"/>
</dbReference>
<evidence type="ECO:0000259" key="9">
    <source>
        <dbReference type="Pfam" id="PF07992"/>
    </source>
</evidence>
<dbReference type="InterPro" id="IPR036188">
    <property type="entry name" value="FAD/NAD-bd_sf"/>
</dbReference>
<keyword evidence="3 7" id="KW-0274">FAD</keyword>
<feature type="domain" description="FAD/NAD(P)-binding" evidence="9">
    <location>
        <begin position="9"/>
        <end position="295"/>
    </location>
</feature>
<evidence type="ECO:0000256" key="7">
    <source>
        <dbReference type="RuleBase" id="RU003880"/>
    </source>
</evidence>
<dbReference type="PRINTS" id="PR00469">
    <property type="entry name" value="PNDRDTASEII"/>
</dbReference>
<dbReference type="InterPro" id="IPR023753">
    <property type="entry name" value="FAD/NAD-binding_dom"/>
</dbReference>
<dbReference type="Proteomes" id="UP001079657">
    <property type="component" value="Unassembled WGS sequence"/>
</dbReference>
<comment type="cofactor">
    <cofactor evidence="8">
        <name>FAD</name>
        <dbReference type="ChEBI" id="CHEBI:57692"/>
    </cofactor>
    <text evidence="8">Binds 1 FAD per subunit.</text>
</comment>
<comment type="subunit">
    <text evidence="7">Homodimer.</text>
</comment>
<dbReference type="EMBL" id="JAPQES010000001">
    <property type="protein sequence ID" value="MCY6369624.1"/>
    <property type="molecule type" value="Genomic_DNA"/>
</dbReference>
<keyword evidence="6 7" id="KW-0676">Redox-active center</keyword>
<sequence length="311" mass="34675">MDKEIKQIDLLIIGSGPAGLTAAIYAGRSKLNTLVLEDEIVGGQIRGSYKVENYPGFISISGSDLADKLYEHAVKFGSKIDEFDKIKSINFSKDKKFIETENAVYNPKAIIIATGSKHRPLPIAEEEKFHGKGIHYCELCDGEMYEGKDIIVVGGGNSAVQGAVYLSKYTKSITLIHQFDNLQANKSNEEELLKNKKINIIWDSEIRKAIGKNKIEAVSIENVKTKVYSELKTEGIFVYIGLEPKTELFKNFIKLNEWGYIETDENIQTNINGIFAAGDVRSKMFRQLTTATADGTIAALMAEKYILEKED</sequence>
<name>A0ABT4CKQ0_9CLOT</name>
<evidence type="ECO:0000313" key="10">
    <source>
        <dbReference type="EMBL" id="MCY6369624.1"/>
    </source>
</evidence>
<dbReference type="PROSITE" id="PS00573">
    <property type="entry name" value="PYRIDINE_REDOX_2"/>
    <property type="match status" value="1"/>
</dbReference>
<evidence type="ECO:0000256" key="4">
    <source>
        <dbReference type="ARBA" id="ARBA00023002"/>
    </source>
</evidence>
<evidence type="ECO:0000256" key="6">
    <source>
        <dbReference type="ARBA" id="ARBA00023284"/>
    </source>
</evidence>
<dbReference type="GO" id="GO:0004791">
    <property type="term" value="F:thioredoxin-disulfide reductase (NADPH) activity"/>
    <property type="evidence" value="ECO:0007669"/>
    <property type="project" value="UniProtKB-EC"/>
</dbReference>
<dbReference type="RefSeq" id="WP_268047999.1">
    <property type="nucleotide sequence ID" value="NZ_JAPQES010000001.1"/>
</dbReference>
<keyword evidence="5" id="KW-1015">Disulfide bond</keyword>
<comment type="similarity">
    <text evidence="1 7">Belongs to the class-II pyridine nucleotide-disulfide oxidoreductase family.</text>
</comment>
<accession>A0ABT4CKQ0</accession>
<comment type="caution">
    <text evidence="10">The sequence shown here is derived from an EMBL/GenBank/DDBJ whole genome shotgun (WGS) entry which is preliminary data.</text>
</comment>
<proteinExistence type="inferred from homology"/>
<dbReference type="Gene3D" id="3.50.50.60">
    <property type="entry name" value="FAD/NAD(P)-binding domain"/>
    <property type="match status" value="2"/>
</dbReference>
<keyword evidence="2 7" id="KW-0285">Flavoprotein</keyword>
<protein>
    <recommendedName>
        <fullName evidence="7">Thioredoxin reductase</fullName>
        <ecNumber evidence="7">1.8.1.9</ecNumber>
    </recommendedName>
</protein>
<evidence type="ECO:0000256" key="3">
    <source>
        <dbReference type="ARBA" id="ARBA00022827"/>
    </source>
</evidence>
<dbReference type="NCBIfam" id="TIGR01292">
    <property type="entry name" value="TRX_reduct"/>
    <property type="match status" value="1"/>
</dbReference>
<dbReference type="Pfam" id="PF07992">
    <property type="entry name" value="Pyr_redox_2"/>
    <property type="match status" value="1"/>
</dbReference>
<organism evidence="10 11">
    <name type="scientific">Clostridium ganghwense</name>
    <dbReference type="NCBI Taxonomy" id="312089"/>
    <lineage>
        <taxon>Bacteria</taxon>
        <taxon>Bacillati</taxon>
        <taxon>Bacillota</taxon>
        <taxon>Clostridia</taxon>
        <taxon>Eubacteriales</taxon>
        <taxon>Clostridiaceae</taxon>
        <taxon>Clostridium</taxon>
    </lineage>
</organism>
<dbReference type="PANTHER" id="PTHR48105">
    <property type="entry name" value="THIOREDOXIN REDUCTASE 1-RELATED-RELATED"/>
    <property type="match status" value="1"/>
</dbReference>